<protein>
    <submittedName>
        <fullName evidence="1">ArsR family transcriptional regulator</fullName>
    </submittedName>
</protein>
<accession>A0ABS5HSJ9</accession>
<proteinExistence type="predicted"/>
<sequence>MDKDEPRTIYDGDTPESVRAALRQDVQEQIIECLNRFYSLEKDMWGKPVEALIVRTVVQGRLQDRLYDLSALSDVLDLPIGTLHRKVADLVEAGYLKREKRGKSVYLAPTEDTCGALDQSFEDMVGALRRLYERGRL</sequence>
<dbReference type="InterPro" id="IPR036390">
    <property type="entry name" value="WH_DNA-bd_sf"/>
</dbReference>
<comment type="caution">
    <text evidence="1">The sequence shown here is derived from an EMBL/GenBank/DDBJ whole genome shotgun (WGS) entry which is preliminary data.</text>
</comment>
<evidence type="ECO:0000313" key="1">
    <source>
        <dbReference type="EMBL" id="MBR9651821.1"/>
    </source>
</evidence>
<dbReference type="EMBL" id="JADMKU010000010">
    <property type="protein sequence ID" value="MBR9651821.1"/>
    <property type="molecule type" value="Genomic_DNA"/>
</dbReference>
<dbReference type="Proteomes" id="UP001195941">
    <property type="component" value="Unassembled WGS sequence"/>
</dbReference>
<dbReference type="RefSeq" id="WP_212701342.1">
    <property type="nucleotide sequence ID" value="NZ_JADMKU010000010.1"/>
</dbReference>
<dbReference type="SUPFAM" id="SSF46785">
    <property type="entry name" value="Winged helix' DNA-binding domain"/>
    <property type="match status" value="1"/>
</dbReference>
<evidence type="ECO:0000313" key="2">
    <source>
        <dbReference type="Proteomes" id="UP001195941"/>
    </source>
</evidence>
<organism evidence="1 2">
    <name type="scientific">Thalassovita aquimarina</name>
    <dbReference type="NCBI Taxonomy" id="2785917"/>
    <lineage>
        <taxon>Bacteria</taxon>
        <taxon>Pseudomonadati</taxon>
        <taxon>Pseudomonadota</taxon>
        <taxon>Alphaproteobacteria</taxon>
        <taxon>Rhodobacterales</taxon>
        <taxon>Roseobacteraceae</taxon>
        <taxon>Thalassovita</taxon>
    </lineage>
</organism>
<gene>
    <name evidence="1" type="ORF">IT775_11885</name>
</gene>
<name>A0ABS5HSJ9_9RHOB</name>
<reference evidence="1 2" key="1">
    <citation type="journal article" date="2021" name="Arch. Microbiol.">
        <title>Thalassobius aquimarinus sp. nov., isolated from the Sea of Japan seashore.</title>
        <authorList>
            <person name="Kurilenko V.V."/>
            <person name="Romanenko L.A."/>
            <person name="Chernysheva N.Y."/>
            <person name="Velansky P.V."/>
            <person name="Tekutyeva L.A."/>
            <person name="Isaeva M.P."/>
            <person name="Mikhailov V.V."/>
        </authorList>
    </citation>
    <scope>NUCLEOTIDE SEQUENCE [LARGE SCALE GENOMIC DNA]</scope>
    <source>
        <strain evidence="1 2">KMM 8518</strain>
    </source>
</reference>
<dbReference type="Gene3D" id="1.10.10.10">
    <property type="entry name" value="Winged helix-like DNA-binding domain superfamily/Winged helix DNA-binding domain"/>
    <property type="match status" value="1"/>
</dbReference>
<keyword evidence="2" id="KW-1185">Reference proteome</keyword>
<dbReference type="InterPro" id="IPR036388">
    <property type="entry name" value="WH-like_DNA-bd_sf"/>
</dbReference>